<reference evidence="2 3" key="1">
    <citation type="submission" date="2024-05" db="EMBL/GenBank/DDBJ databases">
        <authorList>
            <person name="Zhao H."/>
            <person name="Xu Y."/>
            <person name="Lin S."/>
            <person name="Spain J.C."/>
            <person name="Zhou N.-Y."/>
        </authorList>
    </citation>
    <scope>NUCLEOTIDE SEQUENCE [LARGE SCALE GENOMIC DNA]</scope>
    <source>
        <strain evidence="2 3">NEAU-NG30</strain>
    </source>
</reference>
<evidence type="ECO:0000313" key="3">
    <source>
        <dbReference type="Proteomes" id="UP001440984"/>
    </source>
</evidence>
<feature type="transmembrane region" description="Helical" evidence="1">
    <location>
        <begin position="61"/>
        <end position="83"/>
    </location>
</feature>
<protein>
    <submittedName>
        <fullName evidence="2">Uncharacterized protein</fullName>
    </submittedName>
</protein>
<name>A0ABV0LNT9_9PSEU</name>
<evidence type="ECO:0000256" key="1">
    <source>
        <dbReference type="SAM" id="Phobius"/>
    </source>
</evidence>
<organism evidence="2 3">
    <name type="scientific">Amycolatopsis melonis</name>
    <dbReference type="NCBI Taxonomy" id="3156488"/>
    <lineage>
        <taxon>Bacteria</taxon>
        <taxon>Bacillati</taxon>
        <taxon>Actinomycetota</taxon>
        <taxon>Actinomycetes</taxon>
        <taxon>Pseudonocardiales</taxon>
        <taxon>Pseudonocardiaceae</taxon>
        <taxon>Amycolatopsis</taxon>
    </lineage>
</organism>
<evidence type="ECO:0000313" key="2">
    <source>
        <dbReference type="EMBL" id="MEQ0563945.1"/>
    </source>
</evidence>
<dbReference type="RefSeq" id="WP_348954991.1">
    <property type="nucleotide sequence ID" value="NZ_JBDZYD010000013.1"/>
</dbReference>
<keyword evidence="1" id="KW-0812">Transmembrane</keyword>
<keyword evidence="3" id="KW-1185">Reference proteome</keyword>
<proteinExistence type="predicted"/>
<keyword evidence="1" id="KW-0472">Membrane</keyword>
<feature type="transmembrane region" description="Helical" evidence="1">
    <location>
        <begin position="148"/>
        <end position="175"/>
    </location>
</feature>
<gene>
    <name evidence="2" type="ORF">ABJI51_33105</name>
</gene>
<sequence>MTGFPMDPRAYAWIPPRMAVKIRRTLPLLGALSTVAALAIGTAALVMGYSLPISHNAANGIGVMLGVFCAVFLLISGVTLLFAPAWVETGHHASGTGYILRLRPAYLSAGPLCAGSCSLLTFPFFYFFSTGSLTWSAPGPDGSIPITSGILVYLLLPLVAFALGVVDLLVGWPLLRPSPRTFHRYQR</sequence>
<comment type="caution">
    <text evidence="2">The sequence shown here is derived from an EMBL/GenBank/DDBJ whole genome shotgun (WGS) entry which is preliminary data.</text>
</comment>
<keyword evidence="1" id="KW-1133">Transmembrane helix</keyword>
<feature type="transmembrane region" description="Helical" evidence="1">
    <location>
        <begin position="104"/>
        <end position="128"/>
    </location>
</feature>
<feature type="transmembrane region" description="Helical" evidence="1">
    <location>
        <begin position="26"/>
        <end position="49"/>
    </location>
</feature>
<dbReference type="Proteomes" id="UP001440984">
    <property type="component" value="Unassembled WGS sequence"/>
</dbReference>
<dbReference type="EMBL" id="JBDZYD010000013">
    <property type="protein sequence ID" value="MEQ0563945.1"/>
    <property type="molecule type" value="Genomic_DNA"/>
</dbReference>
<accession>A0ABV0LNT9</accession>